<reference evidence="1 2" key="1">
    <citation type="submission" date="2022-04" db="EMBL/GenBank/DDBJ databases">
        <title>Halobacillus sp. isolated from saltern.</title>
        <authorList>
            <person name="Won M."/>
            <person name="Lee C.-M."/>
            <person name="Woen H.-Y."/>
            <person name="Kwon S.-W."/>
        </authorList>
    </citation>
    <scope>NUCLEOTIDE SEQUENCE [LARGE SCALE GENOMIC DNA]</scope>
    <source>
        <strain evidence="1 2">SSBR10-3</strain>
    </source>
</reference>
<dbReference type="Pfam" id="PF20074">
    <property type="entry name" value="DUF6470"/>
    <property type="match status" value="1"/>
</dbReference>
<dbReference type="RefSeq" id="WP_244712559.1">
    <property type="nucleotide sequence ID" value="NZ_CP095073.1"/>
</dbReference>
<name>A0ABY4EMQ1_9BACI</name>
<protein>
    <submittedName>
        <fullName evidence="1">DUF6470 family protein</fullName>
    </submittedName>
</protein>
<gene>
    <name evidence="1" type="ORF">MUN89_07295</name>
</gene>
<keyword evidence="2" id="KW-1185">Reference proteome</keyword>
<dbReference type="EMBL" id="CP095073">
    <property type="protein sequence ID" value="UOQ45728.1"/>
    <property type="molecule type" value="Genomic_DNA"/>
</dbReference>
<organism evidence="1 2">
    <name type="scientific">Halobacillus salinarum</name>
    <dbReference type="NCBI Taxonomy" id="2932257"/>
    <lineage>
        <taxon>Bacteria</taxon>
        <taxon>Bacillati</taxon>
        <taxon>Bacillota</taxon>
        <taxon>Bacilli</taxon>
        <taxon>Bacillales</taxon>
        <taxon>Bacillaceae</taxon>
        <taxon>Halobacillus</taxon>
    </lineage>
</organism>
<dbReference type="InterPro" id="IPR045527">
    <property type="entry name" value="DUF6470"/>
</dbReference>
<sequence length="183" mass="21018">MEMPRLQVETTPARLGIMTHNARQTIRQPDAELSIQQPKARLLIEQRPGKLTIDQTRAWQNIDLKSIFVRSDEMVSDARQLWLEGIARAAQEGDELMRIEHKGNPIATQAEENSRYQFELDPGGLPAYDLVDIHYAPSEAEINVEPQKPVIEAQPRKPELGYQRGNVDLHMEQYPDVKIDWKV</sequence>
<accession>A0ABY4EMQ1</accession>
<proteinExistence type="predicted"/>
<evidence type="ECO:0000313" key="1">
    <source>
        <dbReference type="EMBL" id="UOQ45728.1"/>
    </source>
</evidence>
<evidence type="ECO:0000313" key="2">
    <source>
        <dbReference type="Proteomes" id="UP000831787"/>
    </source>
</evidence>
<dbReference type="Proteomes" id="UP000831787">
    <property type="component" value="Chromosome"/>
</dbReference>